<name>A0AAU7P8T9_9XANT</name>
<gene>
    <name evidence="1" type="ORF">VZ068_01150</name>
</gene>
<dbReference type="RefSeq" id="WP_349656639.1">
    <property type="nucleotide sequence ID" value="NZ_CP144460.1"/>
</dbReference>
<dbReference type="EMBL" id="CP144460">
    <property type="protein sequence ID" value="XBS38180.1"/>
    <property type="molecule type" value="Genomic_DNA"/>
</dbReference>
<reference evidence="1" key="1">
    <citation type="submission" date="2024-02" db="EMBL/GenBank/DDBJ databases">
        <title>Complete genome sequence of Xanthomonas sp. 10-10.</title>
        <authorList>
            <person name="Biessy A."/>
            <person name="Ciotola M."/>
            <person name="Cadieux M."/>
            <person name="Soufiane B."/>
            <person name="Laforest M."/>
            <person name="Filion M."/>
        </authorList>
    </citation>
    <scope>NUCLEOTIDE SEQUENCE</scope>
    <source>
        <strain evidence="1">10-10</strain>
    </source>
</reference>
<accession>A0AAU7P8T9</accession>
<protein>
    <submittedName>
        <fullName evidence="1">Uncharacterized protein</fullName>
    </submittedName>
</protein>
<dbReference type="AlphaFoldDB" id="A0AAU7P8T9"/>
<organism evidence="1">
    <name type="scientific">Xanthomonas sp. 10-10</name>
    <dbReference type="NCBI Taxonomy" id="3115848"/>
    <lineage>
        <taxon>Bacteria</taxon>
        <taxon>Pseudomonadati</taxon>
        <taxon>Pseudomonadota</taxon>
        <taxon>Gammaproteobacteria</taxon>
        <taxon>Lysobacterales</taxon>
        <taxon>Lysobacteraceae</taxon>
        <taxon>Xanthomonas</taxon>
    </lineage>
</organism>
<evidence type="ECO:0000313" key="1">
    <source>
        <dbReference type="EMBL" id="XBS38180.1"/>
    </source>
</evidence>
<proteinExistence type="predicted"/>
<sequence>MGVDLKNKAGTEFYFSTVGWSFYLNLASVYGWKPEGTSPPLDWINTDPWGAHYDWNAGQSVAESDARELTAALGRYLSDPNRTERALDIAKKFEEIGVFVAIPDSEDGFIEKFIAFARGGAFEIW</sequence>